<dbReference type="PROSITE" id="PS51257">
    <property type="entry name" value="PROKAR_LIPOPROTEIN"/>
    <property type="match status" value="1"/>
</dbReference>
<dbReference type="InterPro" id="IPR033985">
    <property type="entry name" value="SusD-like_N"/>
</dbReference>
<evidence type="ECO:0000256" key="5">
    <source>
        <dbReference type="ARBA" id="ARBA00023237"/>
    </source>
</evidence>
<keyword evidence="4" id="KW-0472">Membrane</keyword>
<dbReference type="eggNOG" id="COG1435">
    <property type="taxonomic scope" value="Bacteria"/>
</dbReference>
<dbReference type="GeneID" id="93537097"/>
<feature type="signal peptide" evidence="6">
    <location>
        <begin position="1"/>
        <end position="19"/>
    </location>
</feature>
<evidence type="ECO:0000256" key="6">
    <source>
        <dbReference type="SAM" id="SignalP"/>
    </source>
</evidence>
<evidence type="ECO:0000259" key="7">
    <source>
        <dbReference type="Pfam" id="PF07980"/>
    </source>
</evidence>
<dbReference type="HOGENOM" id="CLU_015553_0_3_10"/>
<dbReference type="RefSeq" id="WP_004346580.1">
    <property type="nucleotide sequence ID" value="NZ_GL586311.1"/>
</dbReference>
<dbReference type="STRING" id="873513.HMPREF6485_2433"/>
<evidence type="ECO:0000313" key="9">
    <source>
        <dbReference type="EMBL" id="EFU29565.1"/>
    </source>
</evidence>
<dbReference type="Pfam" id="PF07980">
    <property type="entry name" value="SusD_RagB"/>
    <property type="match status" value="1"/>
</dbReference>
<dbReference type="Pfam" id="PF14322">
    <property type="entry name" value="SusD-like_3"/>
    <property type="match status" value="1"/>
</dbReference>
<feature type="domain" description="RagB/SusD" evidence="7">
    <location>
        <begin position="301"/>
        <end position="576"/>
    </location>
</feature>
<keyword evidence="10" id="KW-1185">Reference proteome</keyword>
<sequence>MMKIKIWILGAVASLSLTACNSLFDDAPLDKISDEATWTNSQLVDEYANTWYREMSSGFSIYVPSSTLLKSVSRYYLPWFGDQLTVGKSDWFNAGYGDILKGNEESITRYAANRWAAYYTQLQYINTFLVNKDKVPDAAQKQRLEGEAHFFRAYYYYMLWRRFGGVLLIDHPYDPLQQKEVFPRASYEQMVDFIVADADKAAELLPTTYALSESGRITKGAALMLKAKTYLWASSEVFQNKDKGYLGFTGDASKEMLQKAQAAYDALFALNAYSLIPIAATTQADIKDEYRKIFLTKNSQESILEVQHSNDGDYANKFGHKLDRDAAAPSFTGTTAAYTPTQNHVDEYGMRDGATYDATKPYENRDYRFYANILYDGCTYHKHVMDLHYTDKVAGADLKPYGTSTSAAYSRTGYYLGKFVDETQSIDDNGTYASKQNYIIWRYAEALLDRAEVAFRLGDEQKALQLVNQVRMRVHMDAYTGITWEQIVNERRVELAFEETSYWDHFRWGNAETKLNGSKNPLKAMRIDVNKGVTKYTISNLNRFPGRIRVFDAKEYYFPIPWSEIKYQGIDQNPGWKEV</sequence>
<comment type="subcellular location">
    <subcellularLocation>
        <location evidence="1">Cell outer membrane</location>
    </subcellularLocation>
</comment>
<dbReference type="InterPro" id="IPR011990">
    <property type="entry name" value="TPR-like_helical_dom_sf"/>
</dbReference>
<keyword evidence="5" id="KW-0998">Cell outer membrane</keyword>
<evidence type="ECO:0000313" key="10">
    <source>
        <dbReference type="Proteomes" id="UP000003112"/>
    </source>
</evidence>
<feature type="domain" description="SusD-like N-terminal" evidence="8">
    <location>
        <begin position="100"/>
        <end position="231"/>
    </location>
</feature>
<dbReference type="Proteomes" id="UP000003112">
    <property type="component" value="Unassembled WGS sequence"/>
</dbReference>
<proteinExistence type="inferred from homology"/>
<dbReference type="GO" id="GO:0009279">
    <property type="term" value="C:cell outer membrane"/>
    <property type="evidence" value="ECO:0007669"/>
    <property type="project" value="UniProtKB-SubCell"/>
</dbReference>
<name>E6K9Z7_9BACT</name>
<comment type="similarity">
    <text evidence="2">Belongs to the SusD family.</text>
</comment>
<dbReference type="EMBL" id="AEPD01000043">
    <property type="protein sequence ID" value="EFU29565.1"/>
    <property type="molecule type" value="Genomic_DNA"/>
</dbReference>
<keyword evidence="3 6" id="KW-0732">Signal</keyword>
<feature type="chain" id="PRO_5003207051" evidence="6">
    <location>
        <begin position="20"/>
        <end position="579"/>
    </location>
</feature>
<evidence type="ECO:0000256" key="4">
    <source>
        <dbReference type="ARBA" id="ARBA00023136"/>
    </source>
</evidence>
<evidence type="ECO:0000256" key="3">
    <source>
        <dbReference type="ARBA" id="ARBA00022729"/>
    </source>
</evidence>
<protein>
    <submittedName>
        <fullName evidence="9">SusD family protein</fullName>
    </submittedName>
</protein>
<accession>E6K9Z7</accession>
<organism evidence="9 10">
    <name type="scientific">Segatella buccae ATCC 33574</name>
    <dbReference type="NCBI Taxonomy" id="873513"/>
    <lineage>
        <taxon>Bacteria</taxon>
        <taxon>Pseudomonadati</taxon>
        <taxon>Bacteroidota</taxon>
        <taxon>Bacteroidia</taxon>
        <taxon>Bacteroidales</taxon>
        <taxon>Prevotellaceae</taxon>
        <taxon>Segatella</taxon>
    </lineage>
</organism>
<dbReference type="Gene3D" id="1.25.40.390">
    <property type="match status" value="1"/>
</dbReference>
<evidence type="ECO:0000256" key="2">
    <source>
        <dbReference type="ARBA" id="ARBA00006275"/>
    </source>
</evidence>
<dbReference type="InterPro" id="IPR012944">
    <property type="entry name" value="SusD_RagB_dom"/>
</dbReference>
<evidence type="ECO:0000256" key="1">
    <source>
        <dbReference type="ARBA" id="ARBA00004442"/>
    </source>
</evidence>
<dbReference type="AlphaFoldDB" id="E6K9Z7"/>
<evidence type="ECO:0000259" key="8">
    <source>
        <dbReference type="Pfam" id="PF14322"/>
    </source>
</evidence>
<gene>
    <name evidence="9" type="ORF">HMPREF6485_2433</name>
</gene>
<comment type="caution">
    <text evidence="9">The sequence shown here is derived from an EMBL/GenBank/DDBJ whole genome shotgun (WGS) entry which is preliminary data.</text>
</comment>
<dbReference type="SUPFAM" id="SSF48452">
    <property type="entry name" value="TPR-like"/>
    <property type="match status" value="1"/>
</dbReference>
<reference evidence="9 10" key="1">
    <citation type="submission" date="2010-10" db="EMBL/GenBank/DDBJ databases">
        <authorList>
            <person name="Muzny D."/>
            <person name="Qin X."/>
            <person name="Deng J."/>
            <person name="Jiang H."/>
            <person name="Liu Y."/>
            <person name="Qu J."/>
            <person name="Song X.-Z."/>
            <person name="Zhang L."/>
            <person name="Thornton R."/>
            <person name="Coyle M."/>
            <person name="Francisco L."/>
            <person name="Jackson L."/>
            <person name="Javaid M."/>
            <person name="Korchina V."/>
            <person name="Kovar C."/>
            <person name="Mata R."/>
            <person name="Mathew T."/>
            <person name="Ngo R."/>
            <person name="Nguyen L."/>
            <person name="Nguyen N."/>
            <person name="Okwuonu G."/>
            <person name="Ongeri F."/>
            <person name="Pham C."/>
            <person name="Simmons D."/>
            <person name="Wilczek-Boney K."/>
            <person name="Hale W."/>
            <person name="Jakkamsetti A."/>
            <person name="Pham P."/>
            <person name="Ruth R."/>
            <person name="San Lucas F."/>
            <person name="Warren J."/>
            <person name="Zhang J."/>
            <person name="Zhao Z."/>
            <person name="Zhou C."/>
            <person name="Zhu D."/>
            <person name="Lee S."/>
            <person name="Bess C."/>
            <person name="Blankenburg K."/>
            <person name="Forbes L."/>
            <person name="Fu Q."/>
            <person name="Gubbala S."/>
            <person name="Hirani K."/>
            <person name="Jayaseelan J.C."/>
            <person name="Lara F."/>
            <person name="Munidasa M."/>
            <person name="Palculict T."/>
            <person name="Patil S."/>
            <person name="Pu L.-L."/>
            <person name="Saada N."/>
            <person name="Tang L."/>
            <person name="Weissenberger G."/>
            <person name="Zhu Y."/>
            <person name="Hemphill L."/>
            <person name="Shang Y."/>
            <person name="Youmans B."/>
            <person name="Ayvaz T."/>
            <person name="Ross M."/>
            <person name="Santibanez J."/>
            <person name="Aqrawi P."/>
            <person name="Gross S."/>
            <person name="Joshi V."/>
            <person name="Fowler G."/>
            <person name="Nazareth L."/>
            <person name="Reid J."/>
            <person name="Worley K."/>
            <person name="Petrosino J."/>
            <person name="Highlander S."/>
            <person name="Gibbs R."/>
        </authorList>
    </citation>
    <scope>NUCLEOTIDE SEQUENCE [LARGE SCALE GENOMIC DNA]</scope>
    <source>
        <strain evidence="9 10">ATCC 33574</strain>
    </source>
</reference>